<reference evidence="2 3" key="1">
    <citation type="submission" date="2020-08" db="EMBL/GenBank/DDBJ databases">
        <authorList>
            <person name="Newling K."/>
            <person name="Davey J."/>
            <person name="Forrester S."/>
        </authorList>
    </citation>
    <scope>NUCLEOTIDE SEQUENCE [LARGE SCALE GENOMIC DNA]</scope>
    <source>
        <strain evidence="3">Crithidia deanei Carvalho (ATCC PRA-265)</strain>
    </source>
</reference>
<feature type="region of interest" description="Disordered" evidence="1">
    <location>
        <begin position="538"/>
        <end position="559"/>
    </location>
</feature>
<gene>
    <name evidence="2" type="ORF">ADEAN_000673800</name>
</gene>
<dbReference type="Proteomes" id="UP000515908">
    <property type="component" value="Chromosome 13"/>
</dbReference>
<keyword evidence="3" id="KW-1185">Reference proteome</keyword>
<accession>A0A7G2CHK5</accession>
<sequence>MPDLYNAEQQQMYARPTEAFFSARSTPRHSNVMPPRDSATAVHTNTSAMQFSSEEEQELHTLTTSLNASAMENYPNHVLLLILKNKCAATLKMLEKVNRIENYFSQIRYMEGYIESELTPLFNKSFLTQENPTNNLQEDVMNTKKFIEKVEKMVQFLETNDSLYLESILHFNQVVQNTYYRHADQEYTIEKFKRALLTPQNNNNNNKENGHSFTDALLLLLSKLLISLETNENTLHRKISGLQQIIKEDLLYVNPNGNINHTEEAPRSGGVAVMCFPHPDQPGQETFYATKNFKKTLFSFLQHVQLFTQNILTRLVHIIDQKRNKIASIEADLRREQTDAYDPHYDKARQARQGLLEEVESISYWRVFLEGVLREREEVEGRLARHIIQHAEGKRRALESEGNNEENTNNNNIESVPPVVVKQEEVGELPPCSNTAVETEVEEIPQHNNHENIVFGVPPSEAVPTPPEVVVRKSVSHSVTDRKRRRSPSSEKVVRRPSRPQEDEDEEELDQEQYSLRDGNLLAGIGRLIGKVVKHALTFDTSSEEDEEEEYPVKRRRVH</sequence>
<feature type="region of interest" description="Disordered" evidence="1">
    <location>
        <begin position="392"/>
        <end position="418"/>
    </location>
</feature>
<dbReference type="EMBL" id="LR877157">
    <property type="protein sequence ID" value="CAD2219236.1"/>
    <property type="molecule type" value="Genomic_DNA"/>
</dbReference>
<dbReference type="VEuPathDB" id="TriTrypDB:ADEAN_000673800"/>
<evidence type="ECO:0000256" key="1">
    <source>
        <dbReference type="SAM" id="MobiDB-lite"/>
    </source>
</evidence>
<organism evidence="2 3">
    <name type="scientific">Angomonas deanei</name>
    <dbReference type="NCBI Taxonomy" id="59799"/>
    <lineage>
        <taxon>Eukaryota</taxon>
        <taxon>Discoba</taxon>
        <taxon>Euglenozoa</taxon>
        <taxon>Kinetoplastea</taxon>
        <taxon>Metakinetoplastina</taxon>
        <taxon>Trypanosomatida</taxon>
        <taxon>Trypanosomatidae</taxon>
        <taxon>Strigomonadinae</taxon>
        <taxon>Angomonas</taxon>
    </lineage>
</organism>
<feature type="compositionally biased region" description="Acidic residues" evidence="1">
    <location>
        <begin position="502"/>
        <end position="511"/>
    </location>
</feature>
<dbReference type="AlphaFoldDB" id="A0A7G2CHK5"/>
<protein>
    <submittedName>
        <fullName evidence="2">Uncharacterized protein</fullName>
    </submittedName>
</protein>
<feature type="region of interest" description="Disordered" evidence="1">
    <location>
        <begin position="451"/>
        <end position="512"/>
    </location>
</feature>
<evidence type="ECO:0000313" key="2">
    <source>
        <dbReference type="EMBL" id="CAD2219236.1"/>
    </source>
</evidence>
<evidence type="ECO:0000313" key="3">
    <source>
        <dbReference type="Proteomes" id="UP000515908"/>
    </source>
</evidence>
<feature type="compositionally biased region" description="Low complexity" evidence="1">
    <location>
        <begin position="405"/>
        <end position="414"/>
    </location>
</feature>
<name>A0A7G2CHK5_9TRYP</name>
<proteinExistence type="predicted"/>